<dbReference type="InterPro" id="IPR008928">
    <property type="entry name" value="6-hairpin_glycosidase_sf"/>
</dbReference>
<evidence type="ECO:0000259" key="2">
    <source>
        <dbReference type="Pfam" id="PF20736"/>
    </source>
</evidence>
<dbReference type="PANTHER" id="PTHR31151:SF0">
    <property type="entry name" value="PROLINE-TRNA LIGASE (DUF1680)"/>
    <property type="match status" value="1"/>
</dbReference>
<dbReference type="GO" id="GO:0005975">
    <property type="term" value="P:carbohydrate metabolic process"/>
    <property type="evidence" value="ECO:0007669"/>
    <property type="project" value="InterPro"/>
</dbReference>
<dbReference type="InterPro" id="IPR012878">
    <property type="entry name" value="Beta-AFase-like_GH127_cat"/>
</dbReference>
<proteinExistence type="predicted"/>
<name>A0AA49JIW5_9BACT</name>
<evidence type="ECO:0000259" key="1">
    <source>
        <dbReference type="Pfam" id="PF07944"/>
    </source>
</evidence>
<keyword evidence="3" id="KW-0378">Hydrolase</keyword>
<dbReference type="InterPro" id="IPR049046">
    <property type="entry name" value="Beta-AFase-like_GH127_middle"/>
</dbReference>
<sequence>MKNLVGLLLLMAGLIPGKVEGQSTDRNSLTPYRQNRAPLTEKPYLELPLGSIQPQGWLLDQLHRMRDGMTGKLDSIYPEVMGKRNGWLGGDGDGWERGPYWIDGLLPLAYILDDEKLKAKVQPWVEWTLTHQAESGYIGPTPFVEEPKYEPGLQRSMRRDWWPKMVMLKILQQYYDATGDERVITVLTNYFRYQLQELPNTPLDHWTLWANRRGGDNLQVVYWLYNITGDAFLLDLGNIIAEQTFPWTTIFLNDENYNDPVSPWHYARMQRYPFDPEEIESLTVSKIGGMHCVNFAQGLKQPIVYDQQQPDEKHQQAVKKALLDVKKYHGQPQGMYGGDEPLHGNNPVQGVEFCSIAEEMFSLETMLTITGDMEFADQLEKITYNALPTQASDDFMSRQYFQAANQVALTDELETSFETANHRGTDFVFGTLTGYPCCTSNMHQSWPKYVQNLWYATADGGVAALLYAPSQVTLKVADNVDLEVTEETGFPFREEVQFTLSLSEAATFPFHLRIPGWAQHAAVTINGETWNGAVQNQIAAIEREWQDGDEVVLTLAMELKTSQWYNFATAIERGPLVYALKIRDEKKSKDRHDGYREFQEVTALDDWNYALFEEDINNLTESVEVIEKEWEGEYPWNLENAPIELKMRGARVPEWKLVNSAPVFPAWWGERVPGDQTTEITLVPYGCTTLRITEFPVYGIR</sequence>
<gene>
    <name evidence="3" type="ORF">K4G66_00555</name>
</gene>
<dbReference type="AlphaFoldDB" id="A0AA49JIW5"/>
<evidence type="ECO:0000313" key="3">
    <source>
        <dbReference type="EMBL" id="WKN37197.1"/>
    </source>
</evidence>
<feature type="domain" description="Non-reducing end beta-L-arabinofuranosidase-like GH127 middle" evidence="2">
    <location>
        <begin position="462"/>
        <end position="557"/>
    </location>
</feature>
<reference evidence="3" key="1">
    <citation type="journal article" date="2023" name="Comput. Struct. Biotechnol. J.">
        <title>Discovery of a novel marine Bacteroidetes with a rich repertoire of carbohydrate-active enzymes.</title>
        <authorList>
            <person name="Chen B."/>
            <person name="Liu G."/>
            <person name="Chen Q."/>
            <person name="Wang H."/>
            <person name="Liu L."/>
            <person name="Tang K."/>
        </authorList>
    </citation>
    <scope>NUCLEOTIDE SEQUENCE</scope>
    <source>
        <strain evidence="3">TK19036</strain>
    </source>
</reference>
<dbReference type="Pfam" id="PF07944">
    <property type="entry name" value="Beta-AFase-like_GH127_cat"/>
    <property type="match status" value="1"/>
</dbReference>
<dbReference type="EMBL" id="CP120682">
    <property type="protein sequence ID" value="WKN37197.1"/>
    <property type="molecule type" value="Genomic_DNA"/>
</dbReference>
<accession>A0AA49JIW5</accession>
<dbReference type="Pfam" id="PF20736">
    <property type="entry name" value="Glyco_hydro127M"/>
    <property type="match status" value="1"/>
</dbReference>
<dbReference type="GO" id="GO:0016787">
    <property type="term" value="F:hydrolase activity"/>
    <property type="evidence" value="ECO:0007669"/>
    <property type="project" value="UniProtKB-KW"/>
</dbReference>
<feature type="domain" description="Non-reducing end beta-L-arabinofuranosidase-like GH127 catalytic" evidence="1">
    <location>
        <begin position="23"/>
        <end position="449"/>
    </location>
</feature>
<protein>
    <submittedName>
        <fullName evidence="3">Glycoside hydrolase family 127 protein</fullName>
    </submittedName>
</protein>
<organism evidence="3">
    <name type="scientific">Roseihalotalea indica</name>
    <dbReference type="NCBI Taxonomy" id="2867963"/>
    <lineage>
        <taxon>Bacteria</taxon>
        <taxon>Pseudomonadati</taxon>
        <taxon>Bacteroidota</taxon>
        <taxon>Cytophagia</taxon>
        <taxon>Cytophagales</taxon>
        <taxon>Catalimonadaceae</taxon>
        <taxon>Roseihalotalea</taxon>
    </lineage>
</organism>
<dbReference type="SUPFAM" id="SSF48208">
    <property type="entry name" value="Six-hairpin glycosidases"/>
    <property type="match status" value="1"/>
</dbReference>
<dbReference type="PANTHER" id="PTHR31151">
    <property type="entry name" value="PROLINE-TRNA LIGASE (DUF1680)"/>
    <property type="match status" value="1"/>
</dbReference>
<reference evidence="3" key="2">
    <citation type="journal article" date="2024" name="Antonie Van Leeuwenhoek">
        <title>Roseihalotalea indica gen. nov., sp. nov., a halophilic Bacteroidetes from mesopelagic Southwest Indian Ocean with higher carbohydrate metabolic potential.</title>
        <authorList>
            <person name="Chen B."/>
            <person name="Zhang M."/>
            <person name="Lin D."/>
            <person name="Ye J."/>
            <person name="Tang K."/>
        </authorList>
    </citation>
    <scope>NUCLEOTIDE SEQUENCE</scope>
    <source>
        <strain evidence="3">TK19036</strain>
    </source>
</reference>